<proteinExistence type="predicted"/>
<dbReference type="EMBL" id="CANTFK010000983">
    <property type="protein sequence ID" value="CAI5737340.1"/>
    <property type="molecule type" value="Genomic_DNA"/>
</dbReference>
<comment type="caution">
    <text evidence="2">The sequence shown here is derived from an EMBL/GenBank/DDBJ whole genome shotgun (WGS) entry which is preliminary data.</text>
</comment>
<evidence type="ECO:0000256" key="1">
    <source>
        <dbReference type="SAM" id="MobiDB-lite"/>
    </source>
</evidence>
<gene>
    <name evidence="2" type="ORF">PFR002_LOCUS8341</name>
</gene>
<feature type="compositionally biased region" description="Basic and acidic residues" evidence="1">
    <location>
        <begin position="55"/>
        <end position="67"/>
    </location>
</feature>
<sequence length="107" mass="11414">MSSTTRDNPATLPDTGFDHGGDASAVDAPHGTVGSPAHRAKPEEAGVSAQAHAELVQEVRSLREERQTMNSRLKSLEESRTRMQGQLDLLAQMLRPATVPVGSARAL</sequence>
<feature type="region of interest" description="Disordered" evidence="1">
    <location>
        <begin position="1"/>
        <end position="80"/>
    </location>
</feature>
<accession>A0AAV0UNI8</accession>
<dbReference type="AlphaFoldDB" id="A0AAV0UNI8"/>
<reference evidence="2" key="1">
    <citation type="submission" date="2022-12" db="EMBL/GenBank/DDBJ databases">
        <authorList>
            <person name="Webb A."/>
        </authorList>
    </citation>
    <scope>NUCLEOTIDE SEQUENCE</scope>
    <source>
        <strain evidence="2">Pf2</strain>
    </source>
</reference>
<dbReference type="Proteomes" id="UP001159659">
    <property type="component" value="Unassembled WGS sequence"/>
</dbReference>
<evidence type="ECO:0000313" key="2">
    <source>
        <dbReference type="EMBL" id="CAI5737340.1"/>
    </source>
</evidence>
<name>A0AAV0UNI8_9STRA</name>
<protein>
    <submittedName>
        <fullName evidence="2">Uncharacterized protein</fullName>
    </submittedName>
</protein>
<organism evidence="2 3">
    <name type="scientific">Peronospora farinosa</name>
    <dbReference type="NCBI Taxonomy" id="134698"/>
    <lineage>
        <taxon>Eukaryota</taxon>
        <taxon>Sar</taxon>
        <taxon>Stramenopiles</taxon>
        <taxon>Oomycota</taxon>
        <taxon>Peronosporomycetes</taxon>
        <taxon>Peronosporales</taxon>
        <taxon>Peronosporaceae</taxon>
        <taxon>Peronospora</taxon>
    </lineage>
</organism>
<evidence type="ECO:0000313" key="3">
    <source>
        <dbReference type="Proteomes" id="UP001159659"/>
    </source>
</evidence>